<keyword evidence="2 3" id="KW-0479">Metal-binding</keyword>
<reference evidence="5" key="1">
    <citation type="submission" date="2017-06" db="EMBL/GenBank/DDBJ databases">
        <title>Capnocytophaga spp. assemblies.</title>
        <authorList>
            <person name="Gulvik C.A."/>
        </authorList>
    </citation>
    <scope>NUCLEOTIDE SEQUENCE [LARGE SCALE GENOMIC DNA]</scope>
    <source>
        <strain evidence="5">H6253</strain>
    </source>
</reference>
<accession>A0A250FB35</accession>
<dbReference type="KEGG" id="clk:CGC53_08290"/>
<comment type="similarity">
    <text evidence="1">Belongs to the DinB family.</text>
</comment>
<evidence type="ECO:0000313" key="4">
    <source>
        <dbReference type="EMBL" id="ATA82342.1"/>
    </source>
</evidence>
<evidence type="ECO:0000256" key="1">
    <source>
        <dbReference type="ARBA" id="ARBA00008635"/>
    </source>
</evidence>
<evidence type="ECO:0000256" key="3">
    <source>
        <dbReference type="PIRSR" id="PIRSR607837-1"/>
    </source>
</evidence>
<evidence type="ECO:0000313" key="5">
    <source>
        <dbReference type="Proteomes" id="UP000217276"/>
    </source>
</evidence>
<keyword evidence="5" id="KW-1185">Reference proteome</keyword>
<evidence type="ECO:0000256" key="2">
    <source>
        <dbReference type="ARBA" id="ARBA00022723"/>
    </source>
</evidence>
<sequence>MKELLTPEALLTNLKDVRALTRNVIEAFPEKELFEFSVANLRPFSAMVEEFLMITNYIFTETLHEKHTPFYTEGQFPTTKAEVLALWDRATEILDREWKEVGDYTQSLTIYQMTFSFAQWILYAIENESHHRGQGYTYLRALGIEPPFFWARQSFN</sequence>
<dbReference type="SUPFAM" id="SSF109854">
    <property type="entry name" value="DinB/YfiT-like putative metalloenzymes"/>
    <property type="match status" value="1"/>
</dbReference>
<dbReference type="AlphaFoldDB" id="A0A250FB35"/>
<dbReference type="InterPro" id="IPR007837">
    <property type="entry name" value="DinB"/>
</dbReference>
<dbReference type="GO" id="GO:0046872">
    <property type="term" value="F:metal ion binding"/>
    <property type="evidence" value="ECO:0007669"/>
    <property type="project" value="UniProtKB-KW"/>
</dbReference>
<proteinExistence type="inferred from homology"/>
<dbReference type="InterPro" id="IPR034660">
    <property type="entry name" value="DinB/YfiT-like"/>
</dbReference>
<gene>
    <name evidence="4" type="ORF">CGC53_08290</name>
</gene>
<dbReference type="Proteomes" id="UP000217276">
    <property type="component" value="Chromosome"/>
</dbReference>
<dbReference type="RefSeq" id="WP_095914366.1">
    <property type="nucleotide sequence ID" value="NZ_CP022384.1"/>
</dbReference>
<dbReference type="EMBL" id="CP022384">
    <property type="protein sequence ID" value="ATA82342.1"/>
    <property type="molecule type" value="Genomic_DNA"/>
</dbReference>
<dbReference type="Pfam" id="PF05163">
    <property type="entry name" value="DinB"/>
    <property type="match status" value="1"/>
</dbReference>
<feature type="binding site" evidence="3">
    <location>
        <position position="131"/>
    </location>
    <ligand>
        <name>a divalent metal cation</name>
        <dbReference type="ChEBI" id="CHEBI:60240"/>
    </ligand>
</feature>
<dbReference type="Gene3D" id="1.20.120.450">
    <property type="entry name" value="dinb family like domain"/>
    <property type="match status" value="1"/>
</dbReference>
<protein>
    <submittedName>
        <fullName evidence="4">Damage-inducible protein DinB</fullName>
    </submittedName>
</protein>
<organism evidence="4 5">
    <name type="scientific">Capnocytophaga leadbetteri</name>
    <dbReference type="NCBI Taxonomy" id="327575"/>
    <lineage>
        <taxon>Bacteria</taxon>
        <taxon>Pseudomonadati</taxon>
        <taxon>Bacteroidota</taxon>
        <taxon>Flavobacteriia</taxon>
        <taxon>Flavobacteriales</taxon>
        <taxon>Flavobacteriaceae</taxon>
        <taxon>Capnocytophaga</taxon>
    </lineage>
</organism>
<name>A0A250FB35_9FLAO</name>